<keyword evidence="4 5" id="KW-1283">Bacterial microcompartment</keyword>
<dbReference type="GO" id="GO:0031419">
    <property type="term" value="F:cobalamin binding"/>
    <property type="evidence" value="ECO:0007669"/>
    <property type="project" value="UniProtKB-UniRule"/>
</dbReference>
<comment type="cofactor">
    <cofactor evidence="5">
        <name>adenosylcob(III)alamin</name>
        <dbReference type="ChEBI" id="CHEBI:18408"/>
    </cofactor>
    <text evidence="5">Binds between the large and small subunits.</text>
</comment>
<dbReference type="PATRIC" id="fig|1036673.3.peg.3206"/>
<dbReference type="Gene3D" id="3.40.50.11240">
    <property type="entry name" value="Ethanolamine ammonia-lyase light chain (EutC)"/>
    <property type="match status" value="1"/>
</dbReference>
<evidence type="ECO:0000256" key="3">
    <source>
        <dbReference type="ARBA" id="ARBA00023285"/>
    </source>
</evidence>
<dbReference type="PIRSF" id="PIRSF018982">
    <property type="entry name" value="EutC"/>
    <property type="match status" value="1"/>
</dbReference>
<comment type="subcellular location">
    <subcellularLocation>
        <location evidence="5">Bacterial microcompartment</location>
    </subcellularLocation>
</comment>
<dbReference type="HOGENOM" id="CLU_068224_1_0_9"/>
<dbReference type="GO" id="GO:0031471">
    <property type="term" value="C:ethanolamine degradation polyhedral organelle"/>
    <property type="evidence" value="ECO:0007669"/>
    <property type="project" value="UniProtKB-UniRule"/>
</dbReference>
<dbReference type="EMBL" id="CP002869">
    <property type="protein sequence ID" value="AEI42042.1"/>
    <property type="molecule type" value="Genomic_DNA"/>
</dbReference>
<evidence type="ECO:0000256" key="4">
    <source>
        <dbReference type="ARBA" id="ARBA00024446"/>
    </source>
</evidence>
<comment type="function">
    <text evidence="5">Catalyzes the deamination of various vicinal amino-alcohols to oxo compounds. Allows this organism to utilize ethanolamine as the sole source of nitrogen and carbon in the presence of external vitamin B12.</text>
</comment>
<comment type="similarity">
    <text evidence="5">Belongs to the EutC family.</text>
</comment>
<dbReference type="GO" id="GO:0006520">
    <property type="term" value="P:amino acid metabolic process"/>
    <property type="evidence" value="ECO:0007669"/>
    <property type="project" value="InterPro"/>
</dbReference>
<protein>
    <recommendedName>
        <fullName evidence="5">Ethanolamine ammonia-lyase small subunit</fullName>
        <shortName evidence="5">EAL small subunit</shortName>
        <ecNumber evidence="5">4.3.1.7</ecNumber>
    </recommendedName>
</protein>
<dbReference type="EC" id="4.3.1.7" evidence="5"/>
<organism evidence="6 7">
    <name type="scientific">Paenibacillus mucilaginosus (strain KNP414)</name>
    <dbReference type="NCBI Taxonomy" id="1036673"/>
    <lineage>
        <taxon>Bacteria</taxon>
        <taxon>Bacillati</taxon>
        <taxon>Bacillota</taxon>
        <taxon>Bacilli</taxon>
        <taxon>Bacillales</taxon>
        <taxon>Paenibacillaceae</taxon>
        <taxon>Paenibacillus</taxon>
    </lineage>
</organism>
<evidence type="ECO:0000313" key="7">
    <source>
        <dbReference type="Proteomes" id="UP000006620"/>
    </source>
</evidence>
<dbReference type="GO" id="GO:0008851">
    <property type="term" value="F:ethanolamine ammonia-lyase activity"/>
    <property type="evidence" value="ECO:0007669"/>
    <property type="project" value="UniProtKB-UniRule"/>
</dbReference>
<dbReference type="GO" id="GO:0009350">
    <property type="term" value="C:ethanolamine ammonia-lyase complex"/>
    <property type="evidence" value="ECO:0007669"/>
    <property type="project" value="UniProtKB-UniRule"/>
</dbReference>
<reference evidence="6 7" key="2">
    <citation type="journal article" date="2013" name="Genome Announc.">
        <title>Genome Sequence of Growth-Improving Paenibacillus mucilaginosus Strain KNP414.</title>
        <authorList>
            <person name="Lu J.J."/>
            <person name="Wang J.F."/>
            <person name="Hu X.F."/>
        </authorList>
    </citation>
    <scope>NUCLEOTIDE SEQUENCE [LARGE SCALE GENOMIC DNA]</scope>
    <source>
        <strain evidence="6 7">KNP414</strain>
    </source>
</reference>
<evidence type="ECO:0000256" key="2">
    <source>
        <dbReference type="ARBA" id="ARBA00023239"/>
    </source>
</evidence>
<keyword evidence="3 5" id="KW-0170">Cobalt</keyword>
<dbReference type="Proteomes" id="UP000006620">
    <property type="component" value="Chromosome"/>
</dbReference>
<dbReference type="HAMAP" id="MF_00601">
    <property type="entry name" value="EutC"/>
    <property type="match status" value="1"/>
</dbReference>
<dbReference type="NCBIfam" id="NF003971">
    <property type="entry name" value="PRK05465.1"/>
    <property type="match status" value="1"/>
</dbReference>
<dbReference type="Pfam" id="PF05985">
    <property type="entry name" value="EutC"/>
    <property type="match status" value="1"/>
</dbReference>
<evidence type="ECO:0000313" key="6">
    <source>
        <dbReference type="EMBL" id="AEI42042.1"/>
    </source>
</evidence>
<dbReference type="GO" id="GO:0046336">
    <property type="term" value="P:ethanolamine catabolic process"/>
    <property type="evidence" value="ECO:0007669"/>
    <property type="project" value="UniProtKB-UniRule"/>
</dbReference>
<evidence type="ECO:0000256" key="5">
    <source>
        <dbReference type="HAMAP-Rule" id="MF_00601"/>
    </source>
</evidence>
<dbReference type="Gene3D" id="1.10.30.40">
    <property type="entry name" value="Ethanolamine ammonia-lyase light chain (EutC), N-terminal domain"/>
    <property type="match status" value="1"/>
</dbReference>
<dbReference type="InterPro" id="IPR009246">
    <property type="entry name" value="EutC"/>
</dbReference>
<proteinExistence type="inferred from homology"/>
<reference evidence="7" key="1">
    <citation type="submission" date="2011-06" db="EMBL/GenBank/DDBJ databases">
        <title>Complete genome sequence of Paenibacillus mucilaginosus KNP414.</title>
        <authorList>
            <person name="Wang J."/>
            <person name="Hu S."/>
            <person name="Hu X."/>
            <person name="Zhang B."/>
            <person name="Dong D."/>
            <person name="Zhang S."/>
            <person name="Zhao K."/>
            <person name="Wu D."/>
        </authorList>
    </citation>
    <scope>NUCLEOTIDE SEQUENCE [LARGE SCALE GENOMIC DNA]</scope>
    <source>
        <strain evidence="7">KNP414</strain>
    </source>
</reference>
<sequence>MTEEEERRELQKRIFTELLARTPARLGGGRTGTRPTTEAMLKLRLDHAEAVDAVYGEVGGATLEAFGLFSVDTRFTDKETYLKRPDWGRQLTAEAEAAIRKNCVPQPQVQVVVSDGLSAKAVEDNLGDVLPSLLDSLEAYGLQAGTPFFVRGGRVGCMDEIGRILEPLTLVLLIGERPGLVTASSLSAYMCYRPQPGCRDADRMVISNIHRGGTPPVEAGAHIGSLLRKMVDQGVSGVGLIV</sequence>
<dbReference type="PANTHER" id="PTHR39330">
    <property type="entry name" value="ETHANOLAMINE AMMONIA-LYASE LIGHT CHAIN"/>
    <property type="match status" value="1"/>
</dbReference>
<feature type="binding site" evidence="5">
    <location>
        <position position="155"/>
    </location>
    <ligand>
        <name>adenosylcob(III)alamin</name>
        <dbReference type="ChEBI" id="CHEBI:18408"/>
    </ligand>
</feature>
<feature type="binding site" evidence="5">
    <location>
        <position position="176"/>
    </location>
    <ligand>
        <name>adenosylcob(III)alamin</name>
        <dbReference type="ChEBI" id="CHEBI:18408"/>
    </ligand>
</feature>
<comment type="subunit">
    <text evidence="5">The basic unit is a heterodimer which dimerizes to form tetramers. The heterotetramers trimerize; 6 large subunits form a core ring with 6 small subunits projecting outwards.</text>
</comment>
<accession>F8FB75</accession>
<dbReference type="AlphaFoldDB" id="F8FB75"/>
<comment type="pathway">
    <text evidence="5">Amine and polyamine degradation; ethanolamine degradation.</text>
</comment>
<dbReference type="UniPathway" id="UPA00560"/>
<dbReference type="KEGG" id="pms:KNP414_03484"/>
<name>F8FB75_PAEMK</name>
<gene>
    <name evidence="5" type="primary">eutC</name>
    <name evidence="6" type="ordered locus">KNP414_03484</name>
</gene>
<comment type="catalytic activity">
    <reaction evidence="5">
        <text>ethanolamine = acetaldehyde + NH4(+)</text>
        <dbReference type="Rhea" id="RHEA:15313"/>
        <dbReference type="ChEBI" id="CHEBI:15343"/>
        <dbReference type="ChEBI" id="CHEBI:28938"/>
        <dbReference type="ChEBI" id="CHEBI:57603"/>
        <dbReference type="EC" id="4.3.1.7"/>
    </reaction>
</comment>
<dbReference type="PANTHER" id="PTHR39330:SF1">
    <property type="entry name" value="ETHANOLAMINE AMMONIA-LYASE SMALL SUBUNIT"/>
    <property type="match status" value="1"/>
</dbReference>
<dbReference type="RefSeq" id="WP_013917199.1">
    <property type="nucleotide sequence ID" value="NC_015690.1"/>
</dbReference>
<keyword evidence="2 5" id="KW-0456">Lyase</keyword>
<dbReference type="InterPro" id="IPR042255">
    <property type="entry name" value="EutC_N"/>
</dbReference>
<keyword evidence="1 5" id="KW-0846">Cobalamin</keyword>
<evidence type="ECO:0000256" key="1">
    <source>
        <dbReference type="ARBA" id="ARBA00022628"/>
    </source>
</evidence>
<dbReference type="InterPro" id="IPR042251">
    <property type="entry name" value="EutC_C"/>
</dbReference>